<dbReference type="PANTHER" id="PTHR43553">
    <property type="entry name" value="HEAVY METAL TRANSPORTER"/>
    <property type="match status" value="1"/>
</dbReference>
<dbReference type="Gene3D" id="3.40.50.300">
    <property type="entry name" value="P-loop containing nucleotide triphosphate hydrolases"/>
    <property type="match status" value="2"/>
</dbReference>
<evidence type="ECO:0000256" key="7">
    <source>
        <dbReference type="ARBA" id="ARBA00022967"/>
    </source>
</evidence>
<proteinExistence type="inferred from homology"/>
<evidence type="ECO:0000313" key="11">
    <source>
        <dbReference type="Proteomes" id="UP001580407"/>
    </source>
</evidence>
<reference evidence="10 11" key="1">
    <citation type="submission" date="2024-09" db="EMBL/GenBank/DDBJ databases">
        <authorList>
            <person name="Ruan L."/>
        </authorList>
    </citation>
    <scope>NUCLEOTIDE SEQUENCE [LARGE SCALE GENOMIC DNA]</scope>
    <source>
        <strain evidence="10 11">D33</strain>
    </source>
</reference>
<keyword evidence="6 10" id="KW-0067">ATP-binding</keyword>
<feature type="domain" description="ABC transporter" evidence="9">
    <location>
        <begin position="9"/>
        <end position="237"/>
    </location>
</feature>
<dbReference type="PROSITE" id="PS00211">
    <property type="entry name" value="ABC_TRANSPORTER_1"/>
    <property type="match status" value="2"/>
</dbReference>
<keyword evidence="7" id="KW-1278">Translocase</keyword>
<dbReference type="InterPro" id="IPR050095">
    <property type="entry name" value="ECF_ABC_transporter_ATP-bd"/>
</dbReference>
<dbReference type="RefSeq" id="WP_375524773.1">
    <property type="nucleotide sequence ID" value="NZ_JBHILM010000007.1"/>
</dbReference>
<evidence type="ECO:0000256" key="5">
    <source>
        <dbReference type="ARBA" id="ARBA00022741"/>
    </source>
</evidence>
<keyword evidence="3" id="KW-0813">Transport</keyword>
<organism evidence="10 11">
    <name type="scientific">Paenibacillus terreus</name>
    <dbReference type="NCBI Taxonomy" id="1387834"/>
    <lineage>
        <taxon>Bacteria</taxon>
        <taxon>Bacillati</taxon>
        <taxon>Bacillota</taxon>
        <taxon>Bacilli</taxon>
        <taxon>Bacillales</taxon>
        <taxon>Paenibacillaceae</taxon>
        <taxon>Paenibacillus</taxon>
    </lineage>
</organism>
<dbReference type="InterPro" id="IPR027417">
    <property type="entry name" value="P-loop_NTPase"/>
</dbReference>
<protein>
    <submittedName>
        <fullName evidence="10">ABC transporter ATP-binding protein</fullName>
    </submittedName>
</protein>
<sequence length="492" mass="54386">MGLDFSAAAGVTNLRLKFPGEQNLLFQELSISVRKGEKLLLLGPSGCGKSTLLQVLSGLIPAAVEVPMKCDEVIVPERSGVVFQDPDTQFCMPFADEELAFVLENRRIPREEMPFRIRDCLAHVGLAEAIAGMPIQEMSQGMKQRLAVATVLAAEAEVLFLDEPTALLDEEGTAQVWDTIRNISADKTLIIVEHKISEVIHEVDRVAVLSHTGEIIADGTPDEVFSTQRERLSEYGIWYPGVWTEAASPRLLSTASAEPVIGAVSCLKGSSSCHDDASPVLELSGFAGMRGRTDVIRVGEAKVFPGQWIGITGANGAGKSSLLLSMMGLLKTDGRYEVCERTAGRTEQLAENIGFVFQNPELQFVTNSVYEEVEYSIFFDFPDAEQRKTKVRQLLDRFGLLKLEDRHPYQLSLGQKRRLSIATAIIREPKVLLLDEPTFGQDARNTFAILDLLESLRRAGTAVIMVTHDSEVVRRYCTDEWRVRNGRVELCS</sequence>
<evidence type="ECO:0000313" key="10">
    <source>
        <dbReference type="EMBL" id="MFB5680814.1"/>
    </source>
</evidence>
<evidence type="ECO:0000256" key="3">
    <source>
        <dbReference type="ARBA" id="ARBA00022448"/>
    </source>
</evidence>
<evidence type="ECO:0000256" key="1">
    <source>
        <dbReference type="ARBA" id="ARBA00004202"/>
    </source>
</evidence>
<evidence type="ECO:0000259" key="9">
    <source>
        <dbReference type="PROSITE" id="PS50893"/>
    </source>
</evidence>
<comment type="subcellular location">
    <subcellularLocation>
        <location evidence="1">Cell membrane</location>
        <topology evidence="1">Peripheral membrane protein</topology>
    </subcellularLocation>
</comment>
<comment type="similarity">
    <text evidence="2">Belongs to the ABC transporter superfamily.</text>
</comment>
<feature type="domain" description="ABC transporter" evidence="9">
    <location>
        <begin position="281"/>
        <end position="490"/>
    </location>
</feature>
<dbReference type="PROSITE" id="PS50893">
    <property type="entry name" value="ABC_TRANSPORTER_2"/>
    <property type="match status" value="2"/>
</dbReference>
<dbReference type="EMBL" id="JBHILM010000007">
    <property type="protein sequence ID" value="MFB5680814.1"/>
    <property type="molecule type" value="Genomic_DNA"/>
</dbReference>
<dbReference type="InterPro" id="IPR015856">
    <property type="entry name" value="ABC_transpr_CbiO/EcfA_su"/>
</dbReference>
<evidence type="ECO:0000256" key="4">
    <source>
        <dbReference type="ARBA" id="ARBA00022475"/>
    </source>
</evidence>
<dbReference type="Proteomes" id="UP001580407">
    <property type="component" value="Unassembled WGS sequence"/>
</dbReference>
<dbReference type="SMART" id="SM00382">
    <property type="entry name" value="AAA"/>
    <property type="match status" value="2"/>
</dbReference>
<gene>
    <name evidence="10" type="ORF">ACE3NQ_07825</name>
</gene>
<dbReference type="Pfam" id="PF00005">
    <property type="entry name" value="ABC_tran"/>
    <property type="match status" value="2"/>
</dbReference>
<name>A0ABV5B7F9_9BACL</name>
<dbReference type="InterPro" id="IPR017871">
    <property type="entry name" value="ABC_transporter-like_CS"/>
</dbReference>
<keyword evidence="4" id="KW-1003">Cell membrane</keyword>
<dbReference type="CDD" id="cd03225">
    <property type="entry name" value="ABC_cobalt_CbiO_domain1"/>
    <property type="match status" value="2"/>
</dbReference>
<comment type="caution">
    <text evidence="10">The sequence shown here is derived from an EMBL/GenBank/DDBJ whole genome shotgun (WGS) entry which is preliminary data.</text>
</comment>
<dbReference type="InterPro" id="IPR003593">
    <property type="entry name" value="AAA+_ATPase"/>
</dbReference>
<evidence type="ECO:0000256" key="2">
    <source>
        <dbReference type="ARBA" id="ARBA00005417"/>
    </source>
</evidence>
<evidence type="ECO:0000256" key="6">
    <source>
        <dbReference type="ARBA" id="ARBA00022840"/>
    </source>
</evidence>
<keyword evidence="5" id="KW-0547">Nucleotide-binding</keyword>
<dbReference type="GO" id="GO:0005524">
    <property type="term" value="F:ATP binding"/>
    <property type="evidence" value="ECO:0007669"/>
    <property type="project" value="UniProtKB-KW"/>
</dbReference>
<dbReference type="SUPFAM" id="SSF52540">
    <property type="entry name" value="P-loop containing nucleoside triphosphate hydrolases"/>
    <property type="match status" value="2"/>
</dbReference>
<accession>A0ABV5B7F9</accession>
<evidence type="ECO:0000256" key="8">
    <source>
        <dbReference type="ARBA" id="ARBA00023136"/>
    </source>
</evidence>
<keyword evidence="11" id="KW-1185">Reference proteome</keyword>
<keyword evidence="8" id="KW-0472">Membrane</keyword>
<dbReference type="InterPro" id="IPR003439">
    <property type="entry name" value="ABC_transporter-like_ATP-bd"/>
</dbReference>